<sequence length="557" mass="64066">MSTIRNYKRDEINKKNEKFSALRTTIETVFYGNNVIYVRNLAQAYELAKNSSGTVVTGMDVYEPEKLDLPSDAKVLLYNDGEVTGRYAKARVILNNRDTDKEKTFSALAREAAFYARDKKLYYAQAYVGLHEDFMLKAHLLIQEGYENTLYNWLLNFQAVNEKYEEMYRNSKEWNETDIYVLSLPDYLPKEHEKGLALFEPSHNCLLLCGMRYFGEHKKGTLTLSWEVANRNGYVSCHGGLKRYNLEKEAYTIAFFGLSGSGKSTLTHDKHEDKFDISILHDDAFIISESDLSTVALEPSYFDKTQDYPAGHEANKYLLSIQNCGATLDENNKIVPVTEDIRNGNGRAIKSHLWTTNRINKVDDRLNAIVWLMRDSSIPPIIKIKNPVVASVFGAVLATKRTTAERLDNSAEMEKLVIVPYANPFRTYALSEDYEKFKNLFDKKEINCYIINTGSYMDKKIPKEITLGILEKLVEDSLDFKPLCCFDEIDYAEVEGFEVDCDNRNFDKMWKNALVYRMEYVKSLEGSPDELPTEVMKELEKLKSEVEEHARLATLKK</sequence>
<name>A0ABV9QQ58_9FIRM</name>
<dbReference type="EMBL" id="JBHSHL010000025">
    <property type="protein sequence ID" value="MFC4804824.1"/>
    <property type="molecule type" value="Genomic_DNA"/>
</dbReference>
<dbReference type="InterPro" id="IPR013035">
    <property type="entry name" value="PEP_carboxykinase_C"/>
</dbReference>
<proteinExistence type="inferred from homology"/>
<comment type="pathway">
    <text evidence="1">Carbohydrate biosynthesis; gluconeogenesis.</text>
</comment>
<evidence type="ECO:0000256" key="6">
    <source>
        <dbReference type="ARBA" id="ARBA00023239"/>
    </source>
</evidence>
<evidence type="ECO:0000313" key="9">
    <source>
        <dbReference type="Proteomes" id="UP001595916"/>
    </source>
</evidence>
<evidence type="ECO:0000256" key="4">
    <source>
        <dbReference type="ARBA" id="ARBA00022741"/>
    </source>
</evidence>
<keyword evidence="5" id="KW-0067">ATP-binding</keyword>
<dbReference type="InterPro" id="IPR008210">
    <property type="entry name" value="PEP_carboxykinase_N"/>
</dbReference>
<evidence type="ECO:0000256" key="1">
    <source>
        <dbReference type="ARBA" id="ARBA00004742"/>
    </source>
</evidence>
<comment type="similarity">
    <text evidence="2">Belongs to the phosphoenolpyruvate carboxykinase (ATP) family.</text>
</comment>
<dbReference type="Pfam" id="PF01293">
    <property type="entry name" value="PEPCK_ATP"/>
    <property type="match status" value="1"/>
</dbReference>
<comment type="catalytic activity">
    <reaction evidence="7">
        <text>oxaloacetate + ATP = phosphoenolpyruvate + ADP + CO2</text>
        <dbReference type="Rhea" id="RHEA:18617"/>
        <dbReference type="ChEBI" id="CHEBI:16452"/>
        <dbReference type="ChEBI" id="CHEBI:16526"/>
        <dbReference type="ChEBI" id="CHEBI:30616"/>
        <dbReference type="ChEBI" id="CHEBI:58702"/>
        <dbReference type="ChEBI" id="CHEBI:456216"/>
        <dbReference type="EC" id="4.1.1.49"/>
    </reaction>
</comment>
<protein>
    <recommendedName>
        <fullName evidence="3">phosphoenolpyruvate carboxykinase (ATP)</fullName>
        <ecNumber evidence="3">4.1.1.49</ecNumber>
    </recommendedName>
</protein>
<reference evidence="9" key="1">
    <citation type="journal article" date="2019" name="Int. J. Syst. Evol. Microbiol.">
        <title>The Global Catalogue of Microorganisms (GCM) 10K type strain sequencing project: providing services to taxonomists for standard genome sequencing and annotation.</title>
        <authorList>
            <consortium name="The Broad Institute Genomics Platform"/>
            <consortium name="The Broad Institute Genome Sequencing Center for Infectious Disease"/>
            <person name="Wu L."/>
            <person name="Ma J."/>
        </authorList>
    </citation>
    <scope>NUCLEOTIDE SEQUENCE [LARGE SCALE GENOMIC DNA]</scope>
    <source>
        <strain evidence="9">CCUG 46385</strain>
    </source>
</reference>
<dbReference type="Proteomes" id="UP001595916">
    <property type="component" value="Unassembled WGS sequence"/>
</dbReference>
<gene>
    <name evidence="8" type="ORF">ACFO4R_06990</name>
</gene>
<dbReference type="Gene3D" id="3.90.228.20">
    <property type="match status" value="1"/>
</dbReference>
<evidence type="ECO:0000313" key="8">
    <source>
        <dbReference type="EMBL" id="MFC4804824.1"/>
    </source>
</evidence>
<organism evidence="8 9">
    <name type="scientific">Filifactor villosus</name>
    <dbReference type="NCBI Taxonomy" id="29374"/>
    <lineage>
        <taxon>Bacteria</taxon>
        <taxon>Bacillati</taxon>
        <taxon>Bacillota</taxon>
        <taxon>Clostridia</taxon>
        <taxon>Peptostreptococcales</taxon>
        <taxon>Filifactoraceae</taxon>
        <taxon>Filifactor</taxon>
    </lineage>
</organism>
<evidence type="ECO:0000256" key="3">
    <source>
        <dbReference type="ARBA" id="ARBA00012363"/>
    </source>
</evidence>
<keyword evidence="9" id="KW-1185">Reference proteome</keyword>
<dbReference type="SUPFAM" id="SSF53795">
    <property type="entry name" value="PEP carboxykinase-like"/>
    <property type="match status" value="1"/>
</dbReference>
<evidence type="ECO:0000256" key="7">
    <source>
        <dbReference type="ARBA" id="ARBA00047371"/>
    </source>
</evidence>
<dbReference type="GO" id="GO:0004612">
    <property type="term" value="F:phosphoenolpyruvate carboxykinase (ATP) activity"/>
    <property type="evidence" value="ECO:0007669"/>
    <property type="project" value="UniProtKB-EC"/>
</dbReference>
<keyword evidence="6 8" id="KW-0456">Lyase</keyword>
<dbReference type="SUPFAM" id="SSF68923">
    <property type="entry name" value="PEP carboxykinase N-terminal domain"/>
    <property type="match status" value="1"/>
</dbReference>
<evidence type="ECO:0000256" key="5">
    <source>
        <dbReference type="ARBA" id="ARBA00022840"/>
    </source>
</evidence>
<dbReference type="RefSeq" id="WP_379788348.1">
    <property type="nucleotide sequence ID" value="NZ_JBHSHL010000025.1"/>
</dbReference>
<dbReference type="Gene3D" id="3.40.449.10">
    <property type="entry name" value="Phosphoenolpyruvate Carboxykinase, domain 1"/>
    <property type="match status" value="1"/>
</dbReference>
<evidence type="ECO:0000256" key="2">
    <source>
        <dbReference type="ARBA" id="ARBA00006052"/>
    </source>
</evidence>
<keyword evidence="4" id="KW-0547">Nucleotide-binding</keyword>
<dbReference type="EC" id="4.1.1.49" evidence="3"/>
<comment type="caution">
    <text evidence="8">The sequence shown here is derived from an EMBL/GenBank/DDBJ whole genome shotgun (WGS) entry which is preliminary data.</text>
</comment>
<dbReference type="InterPro" id="IPR001272">
    <property type="entry name" value="PEP_carboxykinase_ATP"/>
</dbReference>
<accession>A0ABV9QQ58</accession>